<proteinExistence type="predicted"/>
<keyword evidence="5" id="KW-0119">Carbohydrate metabolism</keyword>
<dbReference type="PANTHER" id="PTHR31609:SF1">
    <property type="entry name" value="CARBOHYDRATE DEACETYLASE"/>
    <property type="match status" value="1"/>
</dbReference>
<dbReference type="InterPro" id="IPR006879">
    <property type="entry name" value="YdjC-like"/>
</dbReference>
<dbReference type="PANTHER" id="PTHR31609">
    <property type="entry name" value="YDJC DEACETYLASE FAMILY MEMBER"/>
    <property type="match status" value="1"/>
</dbReference>
<dbReference type="SUPFAM" id="SSF88713">
    <property type="entry name" value="Glycoside hydrolase/deacetylase"/>
    <property type="match status" value="1"/>
</dbReference>
<dbReference type="GO" id="GO:0019213">
    <property type="term" value="F:deacetylase activity"/>
    <property type="evidence" value="ECO:0007669"/>
    <property type="project" value="TreeGrafter"/>
</dbReference>
<keyword evidence="2" id="KW-0479">Metal-binding</keyword>
<dbReference type="RefSeq" id="WP_163300370.1">
    <property type="nucleotide sequence ID" value="NZ_JAAGRQ010000003.1"/>
</dbReference>
<dbReference type="Pfam" id="PF04794">
    <property type="entry name" value="YdjC"/>
    <property type="match status" value="1"/>
</dbReference>
<organism evidence="6 7">
    <name type="scientific">Desulfolutivibrio sulfodismutans</name>
    <dbReference type="NCBI Taxonomy" id="63561"/>
    <lineage>
        <taxon>Bacteria</taxon>
        <taxon>Pseudomonadati</taxon>
        <taxon>Thermodesulfobacteriota</taxon>
        <taxon>Desulfovibrionia</taxon>
        <taxon>Desulfovibrionales</taxon>
        <taxon>Desulfovibrionaceae</taxon>
        <taxon>Desulfolutivibrio</taxon>
    </lineage>
</organism>
<reference evidence="6 7" key="1">
    <citation type="submission" date="2020-02" db="EMBL/GenBank/DDBJ databases">
        <title>Comparative genomics of sulfur disproportionating microorganisms.</title>
        <authorList>
            <person name="Ward L.M."/>
            <person name="Bertran E."/>
            <person name="Johnston D.T."/>
        </authorList>
    </citation>
    <scope>NUCLEOTIDE SEQUENCE [LARGE SCALE GENOMIC DNA]</scope>
    <source>
        <strain evidence="6 7">DSM 3696</strain>
    </source>
</reference>
<dbReference type="InterPro" id="IPR011330">
    <property type="entry name" value="Glyco_hydro/deAcase_b/a-brl"/>
</dbReference>
<comment type="cofactor">
    <cofactor evidence="1">
        <name>Mg(2+)</name>
        <dbReference type="ChEBI" id="CHEBI:18420"/>
    </cofactor>
</comment>
<evidence type="ECO:0000313" key="7">
    <source>
        <dbReference type="Proteomes" id="UP000469724"/>
    </source>
</evidence>
<evidence type="ECO:0000256" key="5">
    <source>
        <dbReference type="ARBA" id="ARBA00023277"/>
    </source>
</evidence>
<evidence type="ECO:0000256" key="3">
    <source>
        <dbReference type="ARBA" id="ARBA00022801"/>
    </source>
</evidence>
<name>A0A7K3NGJ4_9BACT</name>
<dbReference type="GO" id="GO:0016787">
    <property type="term" value="F:hydrolase activity"/>
    <property type="evidence" value="ECO:0007669"/>
    <property type="project" value="UniProtKB-KW"/>
</dbReference>
<evidence type="ECO:0000256" key="1">
    <source>
        <dbReference type="ARBA" id="ARBA00001946"/>
    </source>
</evidence>
<dbReference type="GO" id="GO:0005975">
    <property type="term" value="P:carbohydrate metabolic process"/>
    <property type="evidence" value="ECO:0007669"/>
    <property type="project" value="InterPro"/>
</dbReference>
<evidence type="ECO:0000313" key="6">
    <source>
        <dbReference type="EMBL" id="NDY55312.1"/>
    </source>
</evidence>
<dbReference type="Gene3D" id="3.20.20.370">
    <property type="entry name" value="Glycoside hydrolase/deacetylase"/>
    <property type="match status" value="1"/>
</dbReference>
<gene>
    <name evidence="6" type="ORF">G3N56_00950</name>
</gene>
<evidence type="ECO:0000256" key="2">
    <source>
        <dbReference type="ARBA" id="ARBA00022723"/>
    </source>
</evidence>
<dbReference type="EMBL" id="JAAGRQ010000003">
    <property type="protein sequence ID" value="NDY55312.1"/>
    <property type="molecule type" value="Genomic_DNA"/>
</dbReference>
<dbReference type="GO" id="GO:0046872">
    <property type="term" value="F:metal ion binding"/>
    <property type="evidence" value="ECO:0007669"/>
    <property type="project" value="UniProtKB-KW"/>
</dbReference>
<sequence>MRRLMINADDFALTDGVCRGILQAMEHGLVRATTAMTRPAGAAARITAHADALSGRMGIHFQLTGGHAPCLPPGDVPSLVTAEGVFPRKRMDIGQASADEIRREWQAQLDLLRSCGVSPSHMDTHHHVHKRPDVFPVYLEIAVRLGIPARATNPAMAAALRAAGAPYADAFITDFFGQDLTPGRFLELVAAAFAPLPDTAVVELMCHPGQNDTELCRISAYNQAREQEIAVLSSPEVRQGLADMGVAVCGPEGIPRPVRGVRDGSGGPPS</sequence>
<dbReference type="AlphaFoldDB" id="A0A7K3NGJ4"/>
<protein>
    <submittedName>
        <fullName evidence="6">ChbG/HpnK family deacetylase</fullName>
    </submittedName>
</protein>
<comment type="caution">
    <text evidence="6">The sequence shown here is derived from an EMBL/GenBank/DDBJ whole genome shotgun (WGS) entry which is preliminary data.</text>
</comment>
<evidence type="ECO:0000256" key="4">
    <source>
        <dbReference type="ARBA" id="ARBA00022842"/>
    </source>
</evidence>
<accession>A0A7K3NGJ4</accession>
<keyword evidence="4" id="KW-0460">Magnesium</keyword>
<keyword evidence="7" id="KW-1185">Reference proteome</keyword>
<dbReference type="Proteomes" id="UP000469724">
    <property type="component" value="Unassembled WGS sequence"/>
</dbReference>
<keyword evidence="3" id="KW-0378">Hydrolase</keyword>